<dbReference type="InterPro" id="IPR005320">
    <property type="entry name" value="Peptidase_S51"/>
</dbReference>
<dbReference type="SUPFAM" id="SSF52317">
    <property type="entry name" value="Class I glutamine amidotransferase-like"/>
    <property type="match status" value="1"/>
</dbReference>
<dbReference type="Gene3D" id="3.40.50.880">
    <property type="match status" value="1"/>
</dbReference>
<evidence type="ECO:0000256" key="2">
    <source>
        <dbReference type="ARBA" id="ARBA00022670"/>
    </source>
</evidence>
<reference evidence="5 6" key="1">
    <citation type="submission" date="2018-05" db="EMBL/GenBank/DDBJ databases">
        <title>Amnibacterium sp. M8JJ-5, whole genome shotgun sequence.</title>
        <authorList>
            <person name="Tuo L."/>
        </authorList>
    </citation>
    <scope>NUCLEOTIDE SEQUENCE [LARGE SCALE GENOMIC DNA]</scope>
    <source>
        <strain evidence="5 6">M8JJ-5</strain>
    </source>
</reference>
<evidence type="ECO:0000313" key="5">
    <source>
        <dbReference type="EMBL" id="PVZ93929.1"/>
    </source>
</evidence>
<evidence type="ECO:0000256" key="3">
    <source>
        <dbReference type="ARBA" id="ARBA00022801"/>
    </source>
</evidence>
<evidence type="ECO:0000256" key="1">
    <source>
        <dbReference type="ARBA" id="ARBA00006534"/>
    </source>
</evidence>
<dbReference type="OrthoDB" id="3078420at2"/>
<dbReference type="AlphaFoldDB" id="A0A2V1HSB0"/>
<keyword evidence="4" id="KW-0720">Serine protease</keyword>
<organism evidence="5 6">
    <name type="scientific">Amnibacterium flavum</name>
    <dbReference type="NCBI Taxonomy" id="2173173"/>
    <lineage>
        <taxon>Bacteria</taxon>
        <taxon>Bacillati</taxon>
        <taxon>Actinomycetota</taxon>
        <taxon>Actinomycetes</taxon>
        <taxon>Micrococcales</taxon>
        <taxon>Microbacteriaceae</taxon>
        <taxon>Amnibacterium</taxon>
    </lineage>
</organism>
<gene>
    <name evidence="5" type="ORF">DDQ50_09150</name>
</gene>
<dbReference type="Pfam" id="PF03575">
    <property type="entry name" value="Peptidase_S51"/>
    <property type="match status" value="1"/>
</dbReference>
<dbReference type="GO" id="GO:0008236">
    <property type="term" value="F:serine-type peptidase activity"/>
    <property type="evidence" value="ECO:0007669"/>
    <property type="project" value="UniProtKB-KW"/>
</dbReference>
<dbReference type="GO" id="GO:0006508">
    <property type="term" value="P:proteolysis"/>
    <property type="evidence" value="ECO:0007669"/>
    <property type="project" value="UniProtKB-KW"/>
</dbReference>
<proteinExistence type="inferred from homology"/>
<keyword evidence="2" id="KW-0645">Protease</keyword>
<accession>A0A2V1HSB0</accession>
<sequence>MSVHLVGGGWSEGAPSVAYAEFLTECAARAEQVEHAGAPRIAVVVVRDGDGLEHAARLVGELTQISEIDEHVTVLVEGFPASVDILDEVDGVLIGGGLTPAYHQSVGPLFDRLREVVSDGVPYLGFSAGAMIAAERALLGGWRIGGVAVAPEEASEELDEITIVPGIGLVDLTVDVHTAQWGTLSRLVASTAAGVVDGGVAIDEGTSLIVGASGARVVGSGSVWRVAPAEAGAVVSVLSAVD</sequence>
<dbReference type="EMBL" id="QEOP01000002">
    <property type="protein sequence ID" value="PVZ93929.1"/>
    <property type="molecule type" value="Genomic_DNA"/>
</dbReference>
<evidence type="ECO:0000313" key="6">
    <source>
        <dbReference type="Proteomes" id="UP000244893"/>
    </source>
</evidence>
<comment type="caution">
    <text evidence="5">The sequence shown here is derived from an EMBL/GenBank/DDBJ whole genome shotgun (WGS) entry which is preliminary data.</text>
</comment>
<dbReference type="Proteomes" id="UP000244893">
    <property type="component" value="Unassembled WGS sequence"/>
</dbReference>
<evidence type="ECO:0000256" key="4">
    <source>
        <dbReference type="ARBA" id="ARBA00022825"/>
    </source>
</evidence>
<dbReference type="RefSeq" id="WP_116756443.1">
    <property type="nucleotide sequence ID" value="NZ_JBHUEX010000001.1"/>
</dbReference>
<name>A0A2V1HSB0_9MICO</name>
<keyword evidence="3" id="KW-0378">Hydrolase</keyword>
<keyword evidence="6" id="KW-1185">Reference proteome</keyword>
<comment type="similarity">
    <text evidence="1">Belongs to the peptidase S51 family.</text>
</comment>
<dbReference type="InterPro" id="IPR029062">
    <property type="entry name" value="Class_I_gatase-like"/>
</dbReference>
<protein>
    <submittedName>
        <fullName evidence="5">Peptidase S51</fullName>
    </submittedName>
</protein>